<keyword evidence="2" id="KW-1185">Reference proteome</keyword>
<accession>A0A2H9TLL4</accession>
<sequence length="83" mass="9325">MIHAIISRKSHSPWIRAGWHHEPSRVAPVLVKSPKSPGTFQYQYFLGKFEKPTARSAVAGCAGELQTNLRDYKHALRVSRPAT</sequence>
<reference evidence="1 2" key="1">
    <citation type="submission" date="2016-10" db="EMBL/GenBank/DDBJ databases">
        <title>The genome of Paramicrosporidium saccamoebae is the missing link in understanding Cryptomycota and Microsporidia evolution.</title>
        <authorList>
            <person name="Quandt C.A."/>
            <person name="Beaudet D."/>
            <person name="Corsaro D."/>
            <person name="Michel R."/>
            <person name="Corradi N."/>
            <person name="James T."/>
        </authorList>
    </citation>
    <scope>NUCLEOTIDE SEQUENCE [LARGE SCALE GENOMIC DNA]</scope>
    <source>
        <strain evidence="1 2">KSL3</strain>
    </source>
</reference>
<dbReference type="EMBL" id="MTSL01000107">
    <property type="protein sequence ID" value="PJF18658.1"/>
    <property type="molecule type" value="Genomic_DNA"/>
</dbReference>
<comment type="caution">
    <text evidence="1">The sequence shown here is derived from an EMBL/GenBank/DDBJ whole genome shotgun (WGS) entry which is preliminary data.</text>
</comment>
<organism evidence="1 2">
    <name type="scientific">Paramicrosporidium saccamoebae</name>
    <dbReference type="NCBI Taxonomy" id="1246581"/>
    <lineage>
        <taxon>Eukaryota</taxon>
        <taxon>Fungi</taxon>
        <taxon>Fungi incertae sedis</taxon>
        <taxon>Cryptomycota</taxon>
        <taxon>Cryptomycota incertae sedis</taxon>
        <taxon>Paramicrosporidium</taxon>
    </lineage>
</organism>
<protein>
    <submittedName>
        <fullName evidence="1">Uncharacterized protein</fullName>
    </submittedName>
</protein>
<evidence type="ECO:0000313" key="2">
    <source>
        <dbReference type="Proteomes" id="UP000240830"/>
    </source>
</evidence>
<dbReference type="Proteomes" id="UP000240830">
    <property type="component" value="Unassembled WGS sequence"/>
</dbReference>
<evidence type="ECO:0000313" key="1">
    <source>
        <dbReference type="EMBL" id="PJF18658.1"/>
    </source>
</evidence>
<name>A0A2H9TLL4_9FUNG</name>
<gene>
    <name evidence="1" type="ORF">PSACC_01528</name>
</gene>
<proteinExistence type="predicted"/>
<dbReference type="AlphaFoldDB" id="A0A2H9TLL4"/>